<gene>
    <name evidence="1" type="ORF">I4F81_011881</name>
</gene>
<keyword evidence="2" id="KW-1185">Reference proteome</keyword>
<protein>
    <submittedName>
        <fullName evidence="1">Uncharacterized protein</fullName>
    </submittedName>
</protein>
<dbReference type="EMBL" id="CM020620">
    <property type="protein sequence ID" value="KAK1869404.1"/>
    <property type="molecule type" value="Genomic_DNA"/>
</dbReference>
<comment type="caution">
    <text evidence="1">The sequence shown here is derived from an EMBL/GenBank/DDBJ whole genome shotgun (WGS) entry which is preliminary data.</text>
</comment>
<evidence type="ECO:0000313" key="1">
    <source>
        <dbReference type="EMBL" id="KAK1869404.1"/>
    </source>
</evidence>
<organism evidence="1 2">
    <name type="scientific">Pyropia yezoensis</name>
    <name type="common">Susabi-nori</name>
    <name type="synonym">Porphyra yezoensis</name>
    <dbReference type="NCBI Taxonomy" id="2788"/>
    <lineage>
        <taxon>Eukaryota</taxon>
        <taxon>Rhodophyta</taxon>
        <taxon>Bangiophyceae</taxon>
        <taxon>Bangiales</taxon>
        <taxon>Bangiaceae</taxon>
        <taxon>Pyropia</taxon>
    </lineage>
</organism>
<sequence length="454" mass="46476">MGRLCVPLLLLLAAAVAVTAAATNAKSSPPRVVGFWLVDVATGAWRRRLTDGASIGEPPGTYTIAALSSAGRRLPVVFVEPASYARTERVAPYVAAGKEARSVQGMTLPVGAATVSAYVAGGGERPPLPTTSVRLVIAGATPAPCATAPAGTPPPAPMPTAPPAPDGRCRSPWPTPVTTLTPAATAPPPDAEDDMSPPPMRSGCPLPVIENVYGDTARGGPEPWYLWIAAAASCAGAPVRVQVFATAEDGVSAPWRVSQFLFTPMSSSSELVTPRPGSYLEQAWEASRRCGSPAVFATLCVAGEAGWPVCARSPDVRMLAARPPVVAYRTRPPWVLALAPGDAAAVVRSTVGSPVGLVMVAVARASDGTLCRSRPTTSRELRWLVLTDTAPGEPDTPRALGGEVGPTLSLPSAVGAGQSCNRGGCTGLLGYLVDVCNTAGCTRSALVAPVIVDK</sequence>
<name>A0ACC3CGI3_PYRYE</name>
<dbReference type="Proteomes" id="UP000798662">
    <property type="component" value="Chromosome 3"/>
</dbReference>
<accession>A0ACC3CGI3</accession>
<evidence type="ECO:0000313" key="2">
    <source>
        <dbReference type="Proteomes" id="UP000798662"/>
    </source>
</evidence>
<proteinExistence type="predicted"/>
<reference evidence="1" key="1">
    <citation type="submission" date="2019-11" db="EMBL/GenBank/DDBJ databases">
        <title>Nori genome reveals adaptations in red seaweeds to the harsh intertidal environment.</title>
        <authorList>
            <person name="Wang D."/>
            <person name="Mao Y."/>
        </authorList>
    </citation>
    <scope>NUCLEOTIDE SEQUENCE</scope>
    <source>
        <tissue evidence="1">Gametophyte</tissue>
    </source>
</reference>